<dbReference type="Gene3D" id="3.30.1580.10">
    <property type="entry name" value="Head-to-tail joining protein W"/>
    <property type="match status" value="1"/>
</dbReference>
<protein>
    <submittedName>
        <fullName evidence="1">Uncharacterized protein</fullName>
    </submittedName>
</protein>
<evidence type="ECO:0000313" key="2">
    <source>
        <dbReference type="Proteomes" id="UP000441102"/>
    </source>
</evidence>
<dbReference type="GO" id="GO:0019058">
    <property type="term" value="P:viral life cycle"/>
    <property type="evidence" value="ECO:0007669"/>
    <property type="project" value="InterPro"/>
</dbReference>
<organism evidence="1 2">
    <name type="scientific">Brucella anthropi</name>
    <name type="common">Ochrobactrum anthropi</name>
    <dbReference type="NCBI Taxonomy" id="529"/>
    <lineage>
        <taxon>Bacteria</taxon>
        <taxon>Pseudomonadati</taxon>
        <taxon>Pseudomonadota</taxon>
        <taxon>Alphaproteobacteria</taxon>
        <taxon>Hyphomicrobiales</taxon>
        <taxon>Brucellaceae</taxon>
        <taxon>Brucella/Ochrobactrum group</taxon>
        <taxon>Brucella</taxon>
    </lineage>
</organism>
<accession>A0A6I0DVD1</accession>
<sequence>MNTIRIRKTEIDLDDPCAAAKKLRGLRIQIAAGGQTEVVRFGDDEVRYGKTNIAALDQEIERLTAECQNISGGPRRRYAKRMRFC</sequence>
<evidence type="ECO:0000313" key="1">
    <source>
        <dbReference type="EMBL" id="KAB2801644.1"/>
    </source>
</evidence>
<proteinExistence type="predicted"/>
<dbReference type="AlphaFoldDB" id="A0A6I0DVD1"/>
<comment type="caution">
    <text evidence="1">The sequence shown here is derived from an EMBL/GenBank/DDBJ whole genome shotgun (WGS) entry which is preliminary data.</text>
</comment>
<dbReference type="InterPro" id="IPR036626">
    <property type="entry name" value="GpW_sf"/>
</dbReference>
<dbReference type="EMBL" id="WBWX01000002">
    <property type="protein sequence ID" value="KAB2801644.1"/>
    <property type="molecule type" value="Genomic_DNA"/>
</dbReference>
<name>A0A6I0DVD1_BRUAN</name>
<dbReference type="RefSeq" id="WP_006470858.1">
    <property type="nucleotide sequence ID" value="NZ_JYFX01000033.1"/>
</dbReference>
<reference evidence="1 2" key="1">
    <citation type="submission" date="2019-09" db="EMBL/GenBank/DDBJ databases">
        <title>Taxonomic organization of the family Brucellaceae based on a phylogenomic approach.</title>
        <authorList>
            <person name="Leclercq S."/>
            <person name="Cloeckaert A."/>
            <person name="Zygmunt M.S."/>
        </authorList>
    </citation>
    <scope>NUCLEOTIDE SEQUENCE [LARGE SCALE GENOMIC DNA]</scope>
    <source>
        <strain evidence="1 2">CCUG 34461</strain>
    </source>
</reference>
<gene>
    <name evidence="1" type="ORF">F9L06_08170</name>
</gene>
<dbReference type="Proteomes" id="UP000441102">
    <property type="component" value="Unassembled WGS sequence"/>
</dbReference>